<evidence type="ECO:0000313" key="3">
    <source>
        <dbReference type="EMBL" id="KPU45123.1"/>
    </source>
</evidence>
<dbReference type="SUPFAM" id="SSF46955">
    <property type="entry name" value="Putative DNA-binding domain"/>
    <property type="match status" value="1"/>
</dbReference>
<accession>A0A0P8WB18</accession>
<sequence>MGNDEAMFTVGEFAAKAGVTHRTLRYYDSIGLLQPSAHNKSGHRLYSLEDFARLQKIMTLKFIGLPLDDIGNIIKYDIDGKGFKNPLELQKQVMTQKIRHMQEVSAAIDEALLMLNKGEKLNWDKFINIITAINADINWPAQYQNASNLKTRIKVHEDYSTNNQGWMEWFFKQLNLPDNANILELGCGDASLWVKNFAFIPDGWSIMLTDFSPGMLKDAKSNLKNKNNRFKFKMADAQMIPFEDETFDAVIANHMLYHVPDIEKSLSEVHRVLKPKGIFYASTVGKKHMSELRDIIQKFDCRLITIKSWEHTEKFHLENGMDKVSKLFKNVKLKRYEDNLIVTEAKPLMDYIFSMPGNARQGFSEEKLMEFKIFLDNEISVSNGIFISKDTGFFYGTK</sequence>
<dbReference type="GO" id="GO:0003700">
    <property type="term" value="F:DNA-binding transcription factor activity"/>
    <property type="evidence" value="ECO:0007669"/>
    <property type="project" value="InterPro"/>
</dbReference>
<dbReference type="Pfam" id="PF13411">
    <property type="entry name" value="MerR_1"/>
    <property type="match status" value="1"/>
</dbReference>
<dbReference type="CDD" id="cd02440">
    <property type="entry name" value="AdoMet_MTases"/>
    <property type="match status" value="1"/>
</dbReference>
<dbReference type="Gene3D" id="3.40.50.150">
    <property type="entry name" value="Vaccinia Virus protein VP39"/>
    <property type="match status" value="1"/>
</dbReference>
<dbReference type="InterPro" id="IPR000551">
    <property type="entry name" value="MerR-type_HTH_dom"/>
</dbReference>
<dbReference type="Gene3D" id="1.10.1660.10">
    <property type="match status" value="1"/>
</dbReference>
<dbReference type="Pfam" id="PF08241">
    <property type="entry name" value="Methyltransf_11"/>
    <property type="match status" value="1"/>
</dbReference>
<dbReference type="PROSITE" id="PS00552">
    <property type="entry name" value="HTH_MERR_1"/>
    <property type="match status" value="1"/>
</dbReference>
<dbReference type="SMART" id="SM00422">
    <property type="entry name" value="HTH_MERR"/>
    <property type="match status" value="1"/>
</dbReference>
<keyword evidence="1" id="KW-0238">DNA-binding</keyword>
<reference evidence="3 4" key="1">
    <citation type="submission" date="2015-09" db="EMBL/GenBank/DDBJ databases">
        <title>Genome sequence of Oxobacter pfennigii DSM 3222.</title>
        <authorList>
            <person name="Poehlein A."/>
            <person name="Bengelsdorf F.R."/>
            <person name="Schiel-Bengelsdorf B."/>
            <person name="Duerre P."/>
            <person name="Daniel R."/>
        </authorList>
    </citation>
    <scope>NUCLEOTIDE SEQUENCE [LARGE SCALE GENOMIC DNA]</scope>
    <source>
        <strain evidence="3 4">DSM 3222</strain>
    </source>
</reference>
<comment type="caution">
    <text evidence="3">The sequence shown here is derived from an EMBL/GenBank/DDBJ whole genome shotgun (WGS) entry which is preliminary data.</text>
</comment>
<dbReference type="GO" id="GO:0003677">
    <property type="term" value="F:DNA binding"/>
    <property type="evidence" value="ECO:0007669"/>
    <property type="project" value="UniProtKB-KW"/>
</dbReference>
<evidence type="ECO:0000313" key="4">
    <source>
        <dbReference type="Proteomes" id="UP000050326"/>
    </source>
</evidence>
<dbReference type="GO" id="GO:0008757">
    <property type="term" value="F:S-adenosylmethionine-dependent methyltransferase activity"/>
    <property type="evidence" value="ECO:0007669"/>
    <property type="project" value="InterPro"/>
</dbReference>
<dbReference type="AlphaFoldDB" id="A0A0P8WB18"/>
<feature type="domain" description="HTH merR-type" evidence="2">
    <location>
        <begin position="7"/>
        <end position="76"/>
    </location>
</feature>
<organism evidence="3 4">
    <name type="scientific">Oxobacter pfennigii</name>
    <dbReference type="NCBI Taxonomy" id="36849"/>
    <lineage>
        <taxon>Bacteria</taxon>
        <taxon>Bacillati</taxon>
        <taxon>Bacillota</taxon>
        <taxon>Clostridia</taxon>
        <taxon>Eubacteriales</taxon>
        <taxon>Clostridiaceae</taxon>
        <taxon>Oxobacter</taxon>
    </lineage>
</organism>
<dbReference type="PANTHER" id="PTHR30204">
    <property type="entry name" value="REDOX-CYCLING DRUG-SENSING TRANSCRIPTIONAL ACTIVATOR SOXR"/>
    <property type="match status" value="1"/>
</dbReference>
<name>A0A0P8WB18_9CLOT</name>
<keyword evidence="4" id="KW-1185">Reference proteome</keyword>
<evidence type="ECO:0000256" key="1">
    <source>
        <dbReference type="ARBA" id="ARBA00023125"/>
    </source>
</evidence>
<dbReference type="InterPro" id="IPR009061">
    <property type="entry name" value="DNA-bd_dom_put_sf"/>
</dbReference>
<dbReference type="InterPro" id="IPR029063">
    <property type="entry name" value="SAM-dependent_MTases_sf"/>
</dbReference>
<dbReference type="CDD" id="cd01106">
    <property type="entry name" value="HTH_TipAL-Mta"/>
    <property type="match status" value="1"/>
</dbReference>
<dbReference type="PRINTS" id="PR00040">
    <property type="entry name" value="HTHMERR"/>
</dbReference>
<dbReference type="PROSITE" id="PS50937">
    <property type="entry name" value="HTH_MERR_2"/>
    <property type="match status" value="1"/>
</dbReference>
<dbReference type="PATRIC" id="fig|36849.3.peg.1331"/>
<dbReference type="InterPro" id="IPR047057">
    <property type="entry name" value="MerR_fam"/>
</dbReference>
<dbReference type="Proteomes" id="UP000050326">
    <property type="component" value="Unassembled WGS sequence"/>
</dbReference>
<gene>
    <name evidence="3" type="primary">tipA_2</name>
    <name evidence="3" type="ORF">OXPF_12500</name>
</gene>
<dbReference type="SUPFAM" id="SSF53335">
    <property type="entry name" value="S-adenosyl-L-methionine-dependent methyltransferases"/>
    <property type="match status" value="1"/>
</dbReference>
<dbReference type="InterPro" id="IPR013216">
    <property type="entry name" value="Methyltransf_11"/>
</dbReference>
<dbReference type="STRING" id="36849.OXPF_12500"/>
<dbReference type="EMBL" id="LKET01000027">
    <property type="protein sequence ID" value="KPU45123.1"/>
    <property type="molecule type" value="Genomic_DNA"/>
</dbReference>
<proteinExistence type="predicted"/>
<dbReference type="PANTHER" id="PTHR30204:SF96">
    <property type="entry name" value="CHROMOSOME-ANCHORING PROTEIN RACA"/>
    <property type="match status" value="1"/>
</dbReference>
<evidence type="ECO:0000259" key="2">
    <source>
        <dbReference type="PROSITE" id="PS50937"/>
    </source>
</evidence>
<protein>
    <submittedName>
        <fullName evidence="3">HTH-type transcriptional activator TipA</fullName>
    </submittedName>
</protein>